<keyword evidence="3" id="KW-1185">Reference proteome</keyword>
<accession>A0A6S6Y2Q6</accession>
<gene>
    <name evidence="2" type="ORF">DENOEST_2448</name>
</gene>
<evidence type="ECO:0008006" key="4">
    <source>
        <dbReference type="Google" id="ProtNLM"/>
    </source>
</evidence>
<proteinExistence type="predicted"/>
<feature type="region of interest" description="Disordered" evidence="1">
    <location>
        <begin position="263"/>
        <end position="304"/>
    </location>
</feature>
<dbReference type="KEGG" id="doe:DENOEST_2448"/>
<dbReference type="EMBL" id="LR778301">
    <property type="protein sequence ID" value="CAB1369613.1"/>
    <property type="molecule type" value="Genomic_DNA"/>
</dbReference>
<dbReference type="AlphaFoldDB" id="A0A6S6Y2Q6"/>
<evidence type="ECO:0000313" key="2">
    <source>
        <dbReference type="EMBL" id="CAB1369613.1"/>
    </source>
</evidence>
<dbReference type="Proteomes" id="UP000515733">
    <property type="component" value="Chromosome"/>
</dbReference>
<sequence>MVTLVVNLQIPFRHRATGIDCITGGLFSFHTFPGGPIDWLPPVVKEAQWRFIKDHLHELPSLRFPISPDTATDFIIKFIQLEGAPDIVPTFLTTASLDRDREKRLTLFKVEKEELQKLALGGRVFLVDSSRRNCTHLTQGVYFARHEAIQYLGKKGLLDRAYASGCGWREQISEPEQVEPPSTPDGFLYGFPQELIQLGIKEYRKTLAQKRLERLLSQVSVPPEGAVVNRSVAESSTEEIAQHQQALTSDAAAISCEVDSAKKNAPSPLAESPSVLGNSGPVSRQSDSIADSENDKSRYSKKHKTVGSVAVSPYENGSAKGRLIGMKEVMELLDVSRPTIYNYSTPDSPSYNPNFPQPLKANGINKWYESDISAFVDSLAADSKKRDSH</sequence>
<reference evidence="2 3" key="1">
    <citation type="submission" date="2020-03" db="EMBL/GenBank/DDBJ databases">
        <authorList>
            <consortium name="Genoscope - CEA"/>
            <person name="William W."/>
        </authorList>
    </citation>
    <scope>NUCLEOTIDE SEQUENCE [LARGE SCALE GENOMIC DNA]</scope>
    <source>
        <strain evidence="3">DSM 16959</strain>
    </source>
</reference>
<name>A0A6S6Y2Q6_9PROT</name>
<feature type="compositionally biased region" description="Polar residues" evidence="1">
    <location>
        <begin position="275"/>
        <end position="291"/>
    </location>
</feature>
<organism evidence="2 3">
    <name type="scientific">Denitratisoma oestradiolicum</name>
    <dbReference type="NCBI Taxonomy" id="311182"/>
    <lineage>
        <taxon>Bacteria</taxon>
        <taxon>Pseudomonadati</taxon>
        <taxon>Pseudomonadota</taxon>
        <taxon>Betaproteobacteria</taxon>
        <taxon>Nitrosomonadales</taxon>
        <taxon>Sterolibacteriaceae</taxon>
        <taxon>Denitratisoma</taxon>
    </lineage>
</organism>
<protein>
    <recommendedName>
        <fullName evidence="4">AlpA family phage regulatory protein</fullName>
    </recommendedName>
</protein>
<evidence type="ECO:0000313" key="3">
    <source>
        <dbReference type="Proteomes" id="UP000515733"/>
    </source>
</evidence>
<evidence type="ECO:0000256" key="1">
    <source>
        <dbReference type="SAM" id="MobiDB-lite"/>
    </source>
</evidence>